<dbReference type="GO" id="GO:0005576">
    <property type="term" value="C:extracellular region"/>
    <property type="evidence" value="ECO:0007669"/>
    <property type="project" value="UniProtKB-SubCell"/>
</dbReference>
<comment type="similarity">
    <text evidence="2">Belongs to the N-acetylmuramoyl-L-alanine amidase 2 family.</text>
</comment>
<dbReference type="FunFam" id="3.40.80.10:FF:000001">
    <property type="entry name" value="Peptidoglycan recognition protein 1"/>
    <property type="match status" value="1"/>
</dbReference>
<evidence type="ECO:0000256" key="1">
    <source>
        <dbReference type="ARBA" id="ARBA00004613"/>
    </source>
</evidence>
<feature type="compositionally biased region" description="Pro residues" evidence="6">
    <location>
        <begin position="239"/>
        <end position="256"/>
    </location>
</feature>
<sequence length="264" mass="28957">MGDKASGSVTQHQPPPPPLTDSYEQFWQQQQLATSCGYSQHMQQANLGDGVATARLISRSDWGARLPKSVEHFQGPAPYVIIHHSYMPPVCYTTVDCMKSMRDMQDFHQLERGWNDIGYSFGIGGDGMIYTGRGFNVIGAHAPKYNDRSVGIVLIGDWRTELPPKQMLDAAKNLIAFGVFKGYIDPAYKLLGHKQVRDTECPGGRLFAEISTWPHFTYLNTTEGTSTPTPVEPHAHAQPAPPPAAPQAPPQVPAQSPPAAVHKV</sequence>
<feature type="domain" description="N-acetylmuramoyl-L-alanine amidase" evidence="7">
    <location>
        <begin position="64"/>
        <end position="203"/>
    </location>
</feature>
<evidence type="ECO:0000256" key="5">
    <source>
        <dbReference type="ARBA" id="ARBA00022859"/>
    </source>
</evidence>
<dbReference type="InterPro" id="IPR002502">
    <property type="entry name" value="Amidase_domain"/>
</dbReference>
<evidence type="ECO:0000313" key="9">
    <source>
        <dbReference type="Proteomes" id="UP001652661"/>
    </source>
</evidence>
<feature type="region of interest" description="Disordered" evidence="6">
    <location>
        <begin position="219"/>
        <end position="264"/>
    </location>
</feature>
<feature type="region of interest" description="Disordered" evidence="6">
    <location>
        <begin position="1"/>
        <end position="21"/>
    </location>
</feature>
<reference evidence="10" key="1">
    <citation type="submission" date="2025-08" db="UniProtKB">
        <authorList>
            <consortium name="RefSeq"/>
        </authorList>
    </citation>
    <scope>IDENTIFICATION</scope>
    <source>
        <strain evidence="10">14028-0561.14</strain>
        <tissue evidence="10">Whole fly</tissue>
    </source>
</reference>
<proteinExistence type="inferred from homology"/>
<evidence type="ECO:0000259" key="7">
    <source>
        <dbReference type="SMART" id="SM00644"/>
    </source>
</evidence>
<dbReference type="SMART" id="SM00701">
    <property type="entry name" value="PGRP"/>
    <property type="match status" value="1"/>
</dbReference>
<accession>A0A6P4JQY2</accession>
<dbReference type="Pfam" id="PF01510">
    <property type="entry name" value="Amidase_2"/>
    <property type="match status" value="1"/>
</dbReference>
<dbReference type="GO" id="GO:0008270">
    <property type="term" value="F:zinc ion binding"/>
    <property type="evidence" value="ECO:0007669"/>
    <property type="project" value="InterPro"/>
</dbReference>
<dbReference type="PANTHER" id="PTHR11022">
    <property type="entry name" value="PEPTIDOGLYCAN RECOGNITION PROTEIN"/>
    <property type="match status" value="1"/>
</dbReference>
<dbReference type="GO" id="GO:0009253">
    <property type="term" value="P:peptidoglycan catabolic process"/>
    <property type="evidence" value="ECO:0007669"/>
    <property type="project" value="InterPro"/>
</dbReference>
<dbReference type="AlphaFoldDB" id="A0A6P4JQY2"/>
<dbReference type="GO" id="GO:0045087">
    <property type="term" value="P:innate immune response"/>
    <property type="evidence" value="ECO:0007669"/>
    <property type="project" value="UniProtKB-KW"/>
</dbReference>
<dbReference type="InterPro" id="IPR006619">
    <property type="entry name" value="PGRP_domain_met/bac"/>
</dbReference>
<dbReference type="InterPro" id="IPR036505">
    <property type="entry name" value="Amidase/PGRP_sf"/>
</dbReference>
<dbReference type="Proteomes" id="UP001652661">
    <property type="component" value="Chromosome 3R"/>
</dbReference>
<name>A0A6P4JQY2_DROKI</name>
<keyword evidence="5" id="KW-0391">Immunity</keyword>
<dbReference type="GO" id="GO:0008745">
    <property type="term" value="F:N-acetylmuramoyl-L-alanine amidase activity"/>
    <property type="evidence" value="ECO:0007669"/>
    <property type="project" value="InterPro"/>
</dbReference>
<evidence type="ECO:0000259" key="8">
    <source>
        <dbReference type="SMART" id="SM00701"/>
    </source>
</evidence>
<keyword evidence="9" id="KW-1185">Reference proteome</keyword>
<feature type="compositionally biased region" description="Polar residues" evidence="6">
    <location>
        <begin position="219"/>
        <end position="229"/>
    </location>
</feature>
<keyword evidence="3" id="KW-0964">Secreted</keyword>
<dbReference type="GeneID" id="108085690"/>
<dbReference type="PANTHER" id="PTHR11022:SF77">
    <property type="entry name" value="PEPTIDOGLYCAN-RECOGNITION PROTEIN LB"/>
    <property type="match status" value="1"/>
</dbReference>
<dbReference type="SUPFAM" id="SSF55846">
    <property type="entry name" value="N-acetylmuramoyl-L-alanine amidase-like"/>
    <property type="match status" value="1"/>
</dbReference>
<dbReference type="InterPro" id="IPR015510">
    <property type="entry name" value="PGRP"/>
</dbReference>
<protein>
    <submittedName>
        <fullName evidence="10">Peptidoglycan-recognition protein LB isoform X1</fullName>
    </submittedName>
</protein>
<dbReference type="CDD" id="cd06583">
    <property type="entry name" value="PGRP"/>
    <property type="match status" value="1"/>
</dbReference>
<dbReference type="OrthoDB" id="10001926at2759"/>
<evidence type="ECO:0000313" key="10">
    <source>
        <dbReference type="RefSeq" id="XP_017037886.3"/>
    </source>
</evidence>
<dbReference type="SMART" id="SM00644">
    <property type="entry name" value="Ami_2"/>
    <property type="match status" value="1"/>
</dbReference>
<evidence type="ECO:0000256" key="6">
    <source>
        <dbReference type="SAM" id="MobiDB-lite"/>
    </source>
</evidence>
<dbReference type="RefSeq" id="XP_017037886.3">
    <property type="nucleotide sequence ID" value="XM_017182397.3"/>
</dbReference>
<evidence type="ECO:0000256" key="2">
    <source>
        <dbReference type="ARBA" id="ARBA00007553"/>
    </source>
</evidence>
<dbReference type="Gene3D" id="3.40.80.10">
    <property type="entry name" value="Peptidoglycan recognition protein-like"/>
    <property type="match status" value="1"/>
</dbReference>
<organism evidence="9 10">
    <name type="scientific">Drosophila kikkawai</name>
    <name type="common">Fruit fly</name>
    <dbReference type="NCBI Taxonomy" id="30033"/>
    <lineage>
        <taxon>Eukaryota</taxon>
        <taxon>Metazoa</taxon>
        <taxon>Ecdysozoa</taxon>
        <taxon>Arthropoda</taxon>
        <taxon>Hexapoda</taxon>
        <taxon>Insecta</taxon>
        <taxon>Pterygota</taxon>
        <taxon>Neoptera</taxon>
        <taxon>Endopterygota</taxon>
        <taxon>Diptera</taxon>
        <taxon>Brachycera</taxon>
        <taxon>Muscomorpha</taxon>
        <taxon>Ephydroidea</taxon>
        <taxon>Drosophilidae</taxon>
        <taxon>Drosophila</taxon>
        <taxon>Sophophora</taxon>
    </lineage>
</organism>
<keyword evidence="4" id="KW-0399">Innate immunity</keyword>
<evidence type="ECO:0000256" key="3">
    <source>
        <dbReference type="ARBA" id="ARBA00022525"/>
    </source>
</evidence>
<gene>
    <name evidence="10" type="primary">PGRP-LB</name>
</gene>
<evidence type="ECO:0000256" key="4">
    <source>
        <dbReference type="ARBA" id="ARBA00022588"/>
    </source>
</evidence>
<feature type="domain" description="Peptidoglycan recognition protein family" evidence="8">
    <location>
        <begin position="54"/>
        <end position="197"/>
    </location>
</feature>
<comment type="subcellular location">
    <subcellularLocation>
        <location evidence="1">Secreted</location>
    </subcellularLocation>
</comment>